<dbReference type="KEGG" id="amg:AMEC673_12100"/>
<dbReference type="PANTHER" id="PTHR43158">
    <property type="entry name" value="SKFA PEPTIDE EXPORT ATP-BINDING PROTEIN SKFE"/>
    <property type="match status" value="1"/>
</dbReference>
<dbReference type="PROSITE" id="PS00211">
    <property type="entry name" value="ABC_TRANSPORTER_1"/>
    <property type="match status" value="1"/>
</dbReference>
<dbReference type="Gene3D" id="3.40.50.300">
    <property type="entry name" value="P-loop containing nucleotide triphosphate hydrolases"/>
    <property type="match status" value="2"/>
</dbReference>
<dbReference type="GO" id="GO:0016887">
    <property type="term" value="F:ATP hydrolysis activity"/>
    <property type="evidence" value="ECO:0007669"/>
    <property type="project" value="InterPro"/>
</dbReference>
<dbReference type="Proteomes" id="UP000006296">
    <property type="component" value="Chromosome"/>
</dbReference>
<protein>
    <submittedName>
        <fullName evidence="5">Anion ABC transporter ATP-binding protein</fullName>
    </submittedName>
</protein>
<organism evidence="5 6">
    <name type="scientific">Alteromonas macleodii (strain English Channel 673)</name>
    <dbReference type="NCBI Taxonomy" id="1004788"/>
    <lineage>
        <taxon>Bacteria</taxon>
        <taxon>Pseudomonadati</taxon>
        <taxon>Pseudomonadota</taxon>
        <taxon>Gammaproteobacteria</taxon>
        <taxon>Alteromonadales</taxon>
        <taxon>Alteromonadaceae</taxon>
        <taxon>Alteromonas/Salinimonas group</taxon>
        <taxon>Alteromonas</taxon>
    </lineage>
</organism>
<dbReference type="GO" id="GO:0005524">
    <property type="term" value="F:ATP binding"/>
    <property type="evidence" value="ECO:0007669"/>
    <property type="project" value="UniProtKB-KW"/>
</dbReference>
<dbReference type="RefSeq" id="WP_014976897.1">
    <property type="nucleotide sequence ID" value="NC_018678.1"/>
</dbReference>
<proteinExistence type="predicted"/>
<keyword evidence="2 5" id="KW-0067">ATP-binding</keyword>
<gene>
    <name evidence="5" type="ordered locus">AMEC673_12100</name>
</gene>
<name>A0AB32ZZQ9_ALTME</name>
<dbReference type="EMBL" id="CP003844">
    <property type="protein sequence ID" value="AFT75110.1"/>
    <property type="molecule type" value="Genomic_DNA"/>
</dbReference>
<feature type="compositionally biased region" description="Basic and acidic residues" evidence="3">
    <location>
        <begin position="260"/>
        <end position="270"/>
    </location>
</feature>
<feature type="compositionally biased region" description="Low complexity" evidence="3">
    <location>
        <begin position="271"/>
        <end position="280"/>
    </location>
</feature>
<dbReference type="SMART" id="SM00382">
    <property type="entry name" value="AAA"/>
    <property type="match status" value="2"/>
</dbReference>
<dbReference type="PANTHER" id="PTHR43158:SF2">
    <property type="entry name" value="SKFA PEPTIDE EXPORT ATP-BINDING PROTEIN SKFE"/>
    <property type="match status" value="1"/>
</dbReference>
<dbReference type="AlphaFoldDB" id="A0AB32ZZQ9"/>
<sequence>MVLLHIHSRSLMLYLSEFQIKLSNQYITPAFSLALCTGSAPSHFLIAGRNSSGKSLLISALASSGKVASGSRECTSVVAEVSVFRQQAIIEEEKQKDSADILDVIAEPTQVRELFAQTNEDYQNHPYYDELASVLRIEHLLDNGFLSLSTGETRKIIIMLAWLRNASIILLDEPFEGLDVEAINAFSRFLVSQQQASLVLTANKLADIPKNIQAQLIVMDDLAITWKSEDKLNYDGLRSELSTWFALESDDIDVPSALNAKDKHGDDPNRNNRNLNEQNSELNSLPHTLIQLKDGFVRFDERTVFEKLNFTLNKNEHWQITGPNGSGKTCLLQMFTGDNSHCYTNDLTMFGIKRGTGESIWDIKKHIGIMSNALHMQYKVNASVEHVIISGFHDSIGLYTRPTLAERMVAEQWLEVLGLKQKKNTPFQSLSFGDQRLVLIARSMVKHPAVLILDEPCNGLDDFNRQKALKLIDILARAGTSTLLYVNHHEEERIPSIHNTLNMKDYNV</sequence>
<evidence type="ECO:0000313" key="6">
    <source>
        <dbReference type="Proteomes" id="UP000006296"/>
    </source>
</evidence>
<dbReference type="InterPro" id="IPR017871">
    <property type="entry name" value="ABC_transporter-like_CS"/>
</dbReference>
<evidence type="ECO:0000256" key="3">
    <source>
        <dbReference type="SAM" id="MobiDB-lite"/>
    </source>
</evidence>
<dbReference type="InterPro" id="IPR003439">
    <property type="entry name" value="ABC_transporter-like_ATP-bd"/>
</dbReference>
<feature type="domain" description="ABC transporter" evidence="4">
    <location>
        <begin position="290"/>
        <end position="506"/>
    </location>
</feature>
<dbReference type="SUPFAM" id="SSF52540">
    <property type="entry name" value="P-loop containing nucleoside triphosphate hydrolases"/>
    <property type="match status" value="2"/>
</dbReference>
<dbReference type="InterPro" id="IPR027417">
    <property type="entry name" value="P-loop_NTPase"/>
</dbReference>
<evidence type="ECO:0000256" key="2">
    <source>
        <dbReference type="ARBA" id="ARBA00022840"/>
    </source>
</evidence>
<feature type="domain" description="ABC transporter" evidence="4">
    <location>
        <begin position="6"/>
        <end position="246"/>
    </location>
</feature>
<dbReference type="Pfam" id="PF00005">
    <property type="entry name" value="ABC_tran"/>
    <property type="match status" value="2"/>
</dbReference>
<feature type="region of interest" description="Disordered" evidence="3">
    <location>
        <begin position="257"/>
        <end position="280"/>
    </location>
</feature>
<dbReference type="PROSITE" id="PS50893">
    <property type="entry name" value="ABC_TRANSPORTER_2"/>
    <property type="match status" value="2"/>
</dbReference>
<evidence type="ECO:0000259" key="4">
    <source>
        <dbReference type="PROSITE" id="PS50893"/>
    </source>
</evidence>
<evidence type="ECO:0000313" key="5">
    <source>
        <dbReference type="EMBL" id="AFT75110.1"/>
    </source>
</evidence>
<dbReference type="InterPro" id="IPR003593">
    <property type="entry name" value="AAA+_ATPase"/>
</dbReference>
<evidence type="ECO:0000256" key="1">
    <source>
        <dbReference type="ARBA" id="ARBA00022741"/>
    </source>
</evidence>
<reference evidence="6" key="1">
    <citation type="journal article" date="2012" name="Sci. Rep.">
        <title>Genomes of surface isolates of Alteromonas macleodii: the life of a widespread marine opportunistic copiotroph.</title>
        <authorList>
            <person name="Lopez-Perez M."/>
            <person name="Gonzaga A."/>
            <person name="Martin-Cuadrado A.B."/>
            <person name="Onyshchenko O."/>
            <person name="Ghavidel A."/>
            <person name="Ghai R."/>
            <person name="Rodriguez-Valera F."/>
        </authorList>
    </citation>
    <scope>NUCLEOTIDE SEQUENCE [LARGE SCALE GENOMIC DNA]</scope>
    <source>
        <strain evidence="6">English Channel 673</strain>
    </source>
</reference>
<accession>A0AB32ZZQ9</accession>
<keyword evidence="1" id="KW-0547">Nucleotide-binding</keyword>